<dbReference type="Proteomes" id="UP001180453">
    <property type="component" value="Unassembled WGS sequence"/>
</dbReference>
<feature type="region of interest" description="Disordered" evidence="1">
    <location>
        <begin position="67"/>
        <end position="92"/>
    </location>
</feature>
<keyword evidence="3" id="KW-1185">Reference proteome</keyword>
<comment type="caution">
    <text evidence="2">The sequence shown here is derived from an EMBL/GenBank/DDBJ whole genome shotgun (WGS) entry which is preliminary data.</text>
</comment>
<gene>
    <name evidence="2" type="ORF">J2X20_005676</name>
</gene>
<evidence type="ECO:0000313" key="3">
    <source>
        <dbReference type="Proteomes" id="UP001180453"/>
    </source>
</evidence>
<feature type="compositionally biased region" description="Low complexity" evidence="1">
    <location>
        <begin position="67"/>
        <end position="81"/>
    </location>
</feature>
<dbReference type="EMBL" id="JAVDXU010000007">
    <property type="protein sequence ID" value="MDR7272991.1"/>
    <property type="molecule type" value="Genomic_DNA"/>
</dbReference>
<dbReference type="RefSeq" id="WP_310272892.1">
    <property type="nucleotide sequence ID" value="NZ_JAVDXU010000007.1"/>
</dbReference>
<evidence type="ECO:0000256" key="1">
    <source>
        <dbReference type="SAM" id="MobiDB-lite"/>
    </source>
</evidence>
<proteinExistence type="predicted"/>
<evidence type="ECO:0000313" key="2">
    <source>
        <dbReference type="EMBL" id="MDR7272991.1"/>
    </source>
</evidence>
<name>A0ABU1YXJ9_ROSSA</name>
<organism evidence="2 3">
    <name type="scientific">Roseateles saccharophilus</name>
    <name type="common">Pseudomonas saccharophila</name>
    <dbReference type="NCBI Taxonomy" id="304"/>
    <lineage>
        <taxon>Bacteria</taxon>
        <taxon>Pseudomonadati</taxon>
        <taxon>Pseudomonadota</taxon>
        <taxon>Betaproteobacteria</taxon>
        <taxon>Burkholderiales</taxon>
        <taxon>Sphaerotilaceae</taxon>
        <taxon>Roseateles</taxon>
    </lineage>
</organism>
<evidence type="ECO:0008006" key="4">
    <source>
        <dbReference type="Google" id="ProtNLM"/>
    </source>
</evidence>
<accession>A0ABU1YXJ9</accession>
<protein>
    <recommendedName>
        <fullName evidence="4">Transcriptional regulator</fullName>
    </recommendedName>
</protein>
<sequence length="163" mass="18388">MTAARTAELMSRLPGWFVEHARVTEEKARRRREILAKRYEILCGENNQGSWSHTIVEFAKRPLAARPTAAPAPAPAAVAEPAPERRKATPTGLEWREFMTPEELRDLTGRRSLSSQLDALKADRIPHRVMRNRLLVSRFHVREWLAGRLHAKSGGDAHLALAS</sequence>
<reference evidence="2 3" key="1">
    <citation type="submission" date="2023-07" db="EMBL/GenBank/DDBJ databases">
        <title>Sorghum-associated microbial communities from plants grown in Nebraska, USA.</title>
        <authorList>
            <person name="Schachtman D."/>
        </authorList>
    </citation>
    <scope>NUCLEOTIDE SEQUENCE [LARGE SCALE GENOMIC DNA]</scope>
    <source>
        <strain evidence="2 3">BE314</strain>
    </source>
</reference>